<dbReference type="EMBL" id="MLJW01007560">
    <property type="protein sequence ID" value="OIQ65146.1"/>
    <property type="molecule type" value="Genomic_DNA"/>
</dbReference>
<dbReference type="AlphaFoldDB" id="A0A1J5P256"/>
<organism evidence="1">
    <name type="scientific">mine drainage metagenome</name>
    <dbReference type="NCBI Taxonomy" id="410659"/>
    <lineage>
        <taxon>unclassified sequences</taxon>
        <taxon>metagenomes</taxon>
        <taxon>ecological metagenomes</taxon>
    </lineage>
</organism>
<comment type="caution">
    <text evidence="1">The sequence shown here is derived from an EMBL/GenBank/DDBJ whole genome shotgun (WGS) entry which is preliminary data.</text>
</comment>
<proteinExistence type="predicted"/>
<gene>
    <name evidence="1" type="ORF">GALL_532990</name>
</gene>
<sequence>MGRLYRRGSKHWKEQRVHPGVTFDGDLAGVLKTPIVHVVDDDIADMVARLNRYTDLRALDLADAGERPGLWDNVFRGFRRFSKCYWGREGRKEGELGFLIALMAGLYPVISCLKAREIIKSRAVTNGELIELRPRLDRWTRRGGAPRAA</sequence>
<reference evidence="1" key="1">
    <citation type="submission" date="2016-10" db="EMBL/GenBank/DDBJ databases">
        <title>Sequence of Gallionella enrichment culture.</title>
        <authorList>
            <person name="Poehlein A."/>
            <person name="Muehling M."/>
            <person name="Daniel R."/>
        </authorList>
    </citation>
    <scope>NUCLEOTIDE SEQUENCE</scope>
</reference>
<evidence type="ECO:0000313" key="1">
    <source>
        <dbReference type="EMBL" id="OIQ65146.1"/>
    </source>
</evidence>
<accession>A0A1J5P256</accession>
<protein>
    <submittedName>
        <fullName evidence="1">Uncharacterized protein</fullName>
    </submittedName>
</protein>
<name>A0A1J5P256_9ZZZZ</name>